<keyword evidence="3" id="KW-1003">Cell membrane</keyword>
<feature type="non-terminal residue" evidence="6">
    <location>
        <position position="144"/>
    </location>
</feature>
<protein>
    <submittedName>
        <fullName evidence="6">ABC transporter permease</fullName>
    </submittedName>
</protein>
<comment type="subcellular location">
    <subcellularLocation>
        <location evidence="1">Cell membrane</location>
        <topology evidence="1">Multi-pass membrane protein</topology>
    </subcellularLocation>
</comment>
<evidence type="ECO:0000256" key="2">
    <source>
        <dbReference type="ARBA" id="ARBA00022448"/>
    </source>
</evidence>
<proteinExistence type="predicted"/>
<dbReference type="AlphaFoldDB" id="A0A0P9DDZ6"/>
<reference evidence="6 7" key="1">
    <citation type="submission" date="2015-09" db="EMBL/GenBank/DDBJ databases">
        <title>Draft genome sequence of Kouleothrix aurantiaca JCM 19913.</title>
        <authorList>
            <person name="Hemp J."/>
        </authorList>
    </citation>
    <scope>NUCLEOTIDE SEQUENCE [LARGE SCALE GENOMIC DNA]</scope>
    <source>
        <strain evidence="6 7">COM-B</strain>
    </source>
</reference>
<gene>
    <name evidence="6" type="ORF">SE17_23220</name>
</gene>
<dbReference type="PANTHER" id="PTHR30465">
    <property type="entry name" value="INNER MEMBRANE ABC TRANSPORTER"/>
    <property type="match status" value="1"/>
</dbReference>
<evidence type="ECO:0000256" key="4">
    <source>
        <dbReference type="SAM" id="Phobius"/>
    </source>
</evidence>
<dbReference type="PANTHER" id="PTHR30465:SF74">
    <property type="entry name" value="OLIGOPEPTIDE TRANSPORT SYSTEM PERMEASE PROTEIN OPPB"/>
    <property type="match status" value="1"/>
</dbReference>
<dbReference type="PATRIC" id="fig|186479.3.peg.368"/>
<dbReference type="EMBL" id="LJCR01001079">
    <property type="protein sequence ID" value="KPV51087.1"/>
    <property type="molecule type" value="Genomic_DNA"/>
</dbReference>
<evidence type="ECO:0000256" key="1">
    <source>
        <dbReference type="ARBA" id="ARBA00004651"/>
    </source>
</evidence>
<accession>A0A0P9DDZ6</accession>
<sequence>MARYLLGRLIGMAIVFIIVSIAAFLLMHSVPGGPFDEEKSPLPPAARANILRKYGLDKPLYEQYARYMWNALHGDFGTSFQSPTETVIQLIGRAWPTSIMLGGLAMLIAFTLGPLFGLLAAVKQNSWIDYVVTFLSTLGLPVPR</sequence>
<evidence type="ECO:0000313" key="7">
    <source>
        <dbReference type="Proteomes" id="UP000050509"/>
    </source>
</evidence>
<feature type="transmembrane region" description="Helical" evidence="4">
    <location>
        <begin position="99"/>
        <end position="122"/>
    </location>
</feature>
<evidence type="ECO:0000256" key="3">
    <source>
        <dbReference type="ARBA" id="ARBA00022475"/>
    </source>
</evidence>
<feature type="domain" description="ABC transporter type 1 GsiC-like N-terminal" evidence="5">
    <location>
        <begin position="1"/>
        <end position="75"/>
    </location>
</feature>
<evidence type="ECO:0000313" key="6">
    <source>
        <dbReference type="EMBL" id="KPV51087.1"/>
    </source>
</evidence>
<keyword evidence="4" id="KW-1133">Transmembrane helix</keyword>
<evidence type="ECO:0000259" key="5">
    <source>
        <dbReference type="Pfam" id="PF19300"/>
    </source>
</evidence>
<keyword evidence="4" id="KW-0472">Membrane</keyword>
<keyword evidence="7" id="KW-1185">Reference proteome</keyword>
<dbReference type="GO" id="GO:0005886">
    <property type="term" value="C:plasma membrane"/>
    <property type="evidence" value="ECO:0007669"/>
    <property type="project" value="UniProtKB-SubCell"/>
</dbReference>
<comment type="caution">
    <text evidence="6">The sequence shown here is derived from an EMBL/GenBank/DDBJ whole genome shotgun (WGS) entry which is preliminary data.</text>
</comment>
<dbReference type="Pfam" id="PF19300">
    <property type="entry name" value="BPD_transp_1_N"/>
    <property type="match status" value="1"/>
</dbReference>
<feature type="transmembrane region" description="Helical" evidence="4">
    <location>
        <begin position="9"/>
        <end position="30"/>
    </location>
</feature>
<dbReference type="InterPro" id="IPR045621">
    <property type="entry name" value="BPD_transp_1_N"/>
</dbReference>
<dbReference type="Proteomes" id="UP000050509">
    <property type="component" value="Unassembled WGS sequence"/>
</dbReference>
<organism evidence="6 7">
    <name type="scientific">Kouleothrix aurantiaca</name>
    <dbReference type="NCBI Taxonomy" id="186479"/>
    <lineage>
        <taxon>Bacteria</taxon>
        <taxon>Bacillati</taxon>
        <taxon>Chloroflexota</taxon>
        <taxon>Chloroflexia</taxon>
        <taxon>Chloroflexales</taxon>
        <taxon>Roseiflexineae</taxon>
        <taxon>Roseiflexaceae</taxon>
        <taxon>Kouleothrix</taxon>
    </lineage>
</organism>
<name>A0A0P9DDZ6_9CHLR</name>
<keyword evidence="2" id="KW-0813">Transport</keyword>
<keyword evidence="4" id="KW-0812">Transmembrane</keyword>